<dbReference type="EC" id="7.1.1.1" evidence="3"/>
<dbReference type="InterPro" id="IPR007698">
    <property type="entry name" value="AlaDH/PNT_NAD(H)-bd"/>
</dbReference>
<evidence type="ECO:0000313" key="11">
    <source>
        <dbReference type="EMBL" id="GIJ71644.1"/>
    </source>
</evidence>
<dbReference type="AlphaFoldDB" id="A0A8J3ZWH0"/>
<dbReference type="Pfam" id="PF05222">
    <property type="entry name" value="AlaDh_PNT_N"/>
    <property type="match status" value="1"/>
</dbReference>
<dbReference type="GO" id="GO:0008750">
    <property type="term" value="F:proton-translocating NAD(P)+ transhydrogenase activity"/>
    <property type="evidence" value="ECO:0007669"/>
    <property type="project" value="UniProtKB-EC"/>
</dbReference>
<dbReference type="InterPro" id="IPR007886">
    <property type="entry name" value="AlaDH/PNT_N"/>
</dbReference>
<evidence type="ECO:0000256" key="6">
    <source>
        <dbReference type="ARBA" id="ARBA00022967"/>
    </source>
</evidence>
<evidence type="ECO:0000256" key="3">
    <source>
        <dbReference type="ARBA" id="ARBA00012943"/>
    </source>
</evidence>
<dbReference type="SUPFAM" id="SSF52283">
    <property type="entry name" value="Formate/glycerate dehydrogenase catalytic domain-like"/>
    <property type="match status" value="1"/>
</dbReference>
<comment type="catalytic activity">
    <reaction evidence="8">
        <text>NAD(+) + NADPH + H(+)(in) = NADH + NADP(+) + H(+)(out)</text>
        <dbReference type="Rhea" id="RHEA:47992"/>
        <dbReference type="ChEBI" id="CHEBI:15378"/>
        <dbReference type="ChEBI" id="CHEBI:57540"/>
        <dbReference type="ChEBI" id="CHEBI:57783"/>
        <dbReference type="ChEBI" id="CHEBI:57945"/>
        <dbReference type="ChEBI" id="CHEBI:58349"/>
        <dbReference type="EC" id="7.1.1.1"/>
    </reaction>
</comment>
<dbReference type="GO" id="GO:0005886">
    <property type="term" value="C:plasma membrane"/>
    <property type="evidence" value="ECO:0007669"/>
    <property type="project" value="TreeGrafter"/>
</dbReference>
<keyword evidence="4" id="KW-0547">Nucleotide-binding</keyword>
<proteinExistence type="inferred from homology"/>
<evidence type="ECO:0000256" key="5">
    <source>
        <dbReference type="ARBA" id="ARBA00022857"/>
    </source>
</evidence>
<evidence type="ECO:0000259" key="9">
    <source>
        <dbReference type="SMART" id="SM01002"/>
    </source>
</evidence>
<reference evidence="11" key="1">
    <citation type="submission" date="2021-01" db="EMBL/GenBank/DDBJ databases">
        <title>Whole genome shotgun sequence of Virgisporangium ochraceum NBRC 16418.</title>
        <authorList>
            <person name="Komaki H."/>
            <person name="Tamura T."/>
        </authorList>
    </citation>
    <scope>NUCLEOTIDE SEQUENCE</scope>
    <source>
        <strain evidence="11">NBRC 16418</strain>
    </source>
</reference>
<dbReference type="InterPro" id="IPR036291">
    <property type="entry name" value="NAD(P)-bd_dom_sf"/>
</dbReference>
<dbReference type="GO" id="GO:0050661">
    <property type="term" value="F:NADP binding"/>
    <property type="evidence" value="ECO:0007669"/>
    <property type="project" value="TreeGrafter"/>
</dbReference>
<dbReference type="SMART" id="SM01002">
    <property type="entry name" value="AlaDh_PNT_C"/>
    <property type="match status" value="1"/>
</dbReference>
<dbReference type="InterPro" id="IPR008143">
    <property type="entry name" value="Ala_DH/PNT_CS2"/>
</dbReference>
<dbReference type="PROSITE" id="PS00837">
    <property type="entry name" value="ALADH_PNT_2"/>
    <property type="match status" value="1"/>
</dbReference>
<sequence>MAPLTVGVVRERAAGERRVALVPGDLARLTRVAARGGAPPVVLVEADAGRAARHDNAAYAAAGADVVTADELDARADLVLAVGRPAPHRLRTGQVVVGMLAGRSGDGYVADLAGLGVTAVSLDLVPRTLSRAQEMDALTSQATVAGYRAVILAANAFERYFPMLVTAAGTAKPAEVLVLGAGVAGLAAIGTARRLGAVVRAYDVRAAAREEAASVGAEVIVPGVLADATGAGGYARELTADEQRAATAELAARVVRHDVVIATAQVPGRRPPLLVDEETVKAMAPGSVLVDLASGPLGGNVALSVPDRTVVTDNGVTVIGAGNLPSSMAAAASAAYSRNVVALLGHLLRDGELAFDPTDEIHASVVATRNGEVRS</sequence>
<evidence type="ECO:0000313" key="12">
    <source>
        <dbReference type="Proteomes" id="UP000635606"/>
    </source>
</evidence>
<dbReference type="Proteomes" id="UP000635606">
    <property type="component" value="Unassembled WGS sequence"/>
</dbReference>
<feature type="domain" description="Alanine dehydrogenase/pyridine nucleotide transhydrogenase NAD(H)-binding" evidence="9">
    <location>
        <begin position="154"/>
        <end position="320"/>
    </location>
</feature>
<feature type="domain" description="Alanine dehydrogenase/pyridine nucleotide transhydrogenase N-terminal" evidence="10">
    <location>
        <begin position="7"/>
        <end position="145"/>
    </location>
</feature>
<accession>A0A8J3ZWH0</accession>
<protein>
    <recommendedName>
        <fullName evidence="3">proton-translocating NAD(P)(+) transhydrogenase</fullName>
        <ecNumber evidence="3">7.1.1.1</ecNumber>
    </recommendedName>
</protein>
<evidence type="ECO:0000256" key="2">
    <source>
        <dbReference type="ARBA" id="ARBA00005689"/>
    </source>
</evidence>
<dbReference type="SUPFAM" id="SSF51735">
    <property type="entry name" value="NAD(P)-binding Rossmann-fold domains"/>
    <property type="match status" value="1"/>
</dbReference>
<dbReference type="Gene3D" id="3.40.50.720">
    <property type="entry name" value="NAD(P)-binding Rossmann-like Domain"/>
    <property type="match status" value="2"/>
</dbReference>
<comment type="function">
    <text evidence="1">The transhydrogenation between NADH and NADP is coupled to respiration and ATP hydrolysis and functions as a proton pump across the membrane.</text>
</comment>
<keyword evidence="6" id="KW-1278">Translocase</keyword>
<dbReference type="RefSeq" id="WP_203931489.1">
    <property type="nucleotide sequence ID" value="NZ_BOPH01000088.1"/>
</dbReference>
<dbReference type="Pfam" id="PF01262">
    <property type="entry name" value="AlaDh_PNT_C"/>
    <property type="match status" value="1"/>
</dbReference>
<comment type="similarity">
    <text evidence="2">Belongs to the AlaDH/PNT family.</text>
</comment>
<evidence type="ECO:0000259" key="10">
    <source>
        <dbReference type="SMART" id="SM01003"/>
    </source>
</evidence>
<comment type="caution">
    <text evidence="11">The sequence shown here is derived from an EMBL/GenBank/DDBJ whole genome shotgun (WGS) entry which is preliminary data.</text>
</comment>
<gene>
    <name evidence="11" type="primary">pntAA</name>
    <name evidence="11" type="ORF">Voc01_065610</name>
</gene>
<name>A0A8J3ZWH0_9ACTN</name>
<dbReference type="GO" id="GO:0016491">
    <property type="term" value="F:oxidoreductase activity"/>
    <property type="evidence" value="ECO:0007669"/>
    <property type="project" value="InterPro"/>
</dbReference>
<dbReference type="EMBL" id="BOPH01000088">
    <property type="protein sequence ID" value="GIJ71644.1"/>
    <property type="molecule type" value="Genomic_DNA"/>
</dbReference>
<evidence type="ECO:0000256" key="8">
    <source>
        <dbReference type="ARBA" id="ARBA00048202"/>
    </source>
</evidence>
<keyword evidence="5" id="KW-0521">NADP</keyword>
<organism evidence="11 12">
    <name type="scientific">Virgisporangium ochraceum</name>
    <dbReference type="NCBI Taxonomy" id="65505"/>
    <lineage>
        <taxon>Bacteria</taxon>
        <taxon>Bacillati</taxon>
        <taxon>Actinomycetota</taxon>
        <taxon>Actinomycetes</taxon>
        <taxon>Micromonosporales</taxon>
        <taxon>Micromonosporaceae</taxon>
        <taxon>Virgisporangium</taxon>
    </lineage>
</organism>
<evidence type="ECO:0000256" key="7">
    <source>
        <dbReference type="ARBA" id="ARBA00023027"/>
    </source>
</evidence>
<dbReference type="SMART" id="SM01003">
    <property type="entry name" value="AlaDh_PNT_N"/>
    <property type="match status" value="1"/>
</dbReference>
<keyword evidence="12" id="KW-1185">Reference proteome</keyword>
<keyword evidence="7" id="KW-0520">NAD</keyword>
<dbReference type="GO" id="GO:0006740">
    <property type="term" value="P:NADPH regeneration"/>
    <property type="evidence" value="ECO:0007669"/>
    <property type="project" value="TreeGrafter"/>
</dbReference>
<dbReference type="PANTHER" id="PTHR10160">
    <property type="entry name" value="NAD(P) TRANSHYDROGENASE"/>
    <property type="match status" value="1"/>
</dbReference>
<evidence type="ECO:0000256" key="4">
    <source>
        <dbReference type="ARBA" id="ARBA00022741"/>
    </source>
</evidence>
<dbReference type="PANTHER" id="PTHR10160:SF19">
    <property type="entry name" value="PROTON-TRANSLOCATING NAD(P)(+) TRANSHYDROGENASE"/>
    <property type="match status" value="1"/>
</dbReference>
<evidence type="ECO:0000256" key="1">
    <source>
        <dbReference type="ARBA" id="ARBA00003943"/>
    </source>
</evidence>